<dbReference type="Proteomes" id="UP001501536">
    <property type="component" value="Unassembled WGS sequence"/>
</dbReference>
<feature type="transmembrane region" description="Helical" evidence="7">
    <location>
        <begin position="54"/>
        <end position="75"/>
    </location>
</feature>
<keyword evidence="3" id="KW-1003">Cell membrane</keyword>
<evidence type="ECO:0000256" key="7">
    <source>
        <dbReference type="SAM" id="Phobius"/>
    </source>
</evidence>
<evidence type="ECO:0000256" key="2">
    <source>
        <dbReference type="ARBA" id="ARBA00006679"/>
    </source>
</evidence>
<feature type="transmembrane region" description="Helical" evidence="7">
    <location>
        <begin position="82"/>
        <end position="103"/>
    </location>
</feature>
<keyword evidence="6 7" id="KW-0472">Membrane</keyword>
<gene>
    <name evidence="8" type="ORF">GCM10022377_27370</name>
</gene>
<dbReference type="InterPro" id="IPR032808">
    <property type="entry name" value="DoxX"/>
</dbReference>
<keyword evidence="5 7" id="KW-1133">Transmembrane helix</keyword>
<protein>
    <submittedName>
        <fullName evidence="8">DoxX family protein</fullName>
    </submittedName>
</protein>
<dbReference type="EMBL" id="BAABCJ010000007">
    <property type="protein sequence ID" value="GAA3712328.1"/>
    <property type="molecule type" value="Genomic_DNA"/>
</dbReference>
<keyword evidence="9" id="KW-1185">Reference proteome</keyword>
<dbReference type="RefSeq" id="WP_344885861.1">
    <property type="nucleotide sequence ID" value="NZ_BAABCJ010000007.1"/>
</dbReference>
<accession>A0ABP7E0M2</accession>
<evidence type="ECO:0000256" key="6">
    <source>
        <dbReference type="ARBA" id="ARBA00023136"/>
    </source>
</evidence>
<evidence type="ECO:0000256" key="3">
    <source>
        <dbReference type="ARBA" id="ARBA00022475"/>
    </source>
</evidence>
<reference evidence="9" key="1">
    <citation type="journal article" date="2019" name="Int. J. Syst. Evol. Microbiol.">
        <title>The Global Catalogue of Microorganisms (GCM) 10K type strain sequencing project: providing services to taxonomists for standard genome sequencing and annotation.</title>
        <authorList>
            <consortium name="The Broad Institute Genomics Platform"/>
            <consortium name="The Broad Institute Genome Sequencing Center for Infectious Disease"/>
            <person name="Wu L."/>
            <person name="Ma J."/>
        </authorList>
    </citation>
    <scope>NUCLEOTIDE SEQUENCE [LARGE SCALE GENOMIC DNA]</scope>
    <source>
        <strain evidence="9">JCM 16961</strain>
    </source>
</reference>
<dbReference type="PANTHER" id="PTHR33452">
    <property type="entry name" value="OXIDOREDUCTASE CATD-RELATED"/>
    <property type="match status" value="1"/>
</dbReference>
<dbReference type="InterPro" id="IPR051907">
    <property type="entry name" value="DoxX-like_oxidoreductase"/>
</dbReference>
<dbReference type="Pfam" id="PF07681">
    <property type="entry name" value="DoxX"/>
    <property type="match status" value="1"/>
</dbReference>
<name>A0ABP7E0M2_9MICC</name>
<comment type="similarity">
    <text evidence="2">Belongs to the DoxX family.</text>
</comment>
<evidence type="ECO:0000313" key="9">
    <source>
        <dbReference type="Proteomes" id="UP001501536"/>
    </source>
</evidence>
<evidence type="ECO:0000313" key="8">
    <source>
        <dbReference type="EMBL" id="GAA3712328.1"/>
    </source>
</evidence>
<evidence type="ECO:0000256" key="4">
    <source>
        <dbReference type="ARBA" id="ARBA00022692"/>
    </source>
</evidence>
<organism evidence="8 9">
    <name type="scientific">Zhihengliuella alba</name>
    <dbReference type="NCBI Taxonomy" id="547018"/>
    <lineage>
        <taxon>Bacteria</taxon>
        <taxon>Bacillati</taxon>
        <taxon>Actinomycetota</taxon>
        <taxon>Actinomycetes</taxon>
        <taxon>Micrococcales</taxon>
        <taxon>Micrococcaceae</taxon>
        <taxon>Zhihengliuella</taxon>
    </lineage>
</organism>
<comment type="caution">
    <text evidence="8">The sequence shown here is derived from an EMBL/GenBank/DDBJ whole genome shotgun (WGS) entry which is preliminary data.</text>
</comment>
<comment type="subcellular location">
    <subcellularLocation>
        <location evidence="1">Cell membrane</location>
        <topology evidence="1">Multi-pass membrane protein</topology>
    </subcellularLocation>
</comment>
<keyword evidence="4 7" id="KW-0812">Transmembrane</keyword>
<feature type="transmembrane region" description="Helical" evidence="7">
    <location>
        <begin position="109"/>
        <end position="130"/>
    </location>
</feature>
<sequence>MNNTSSSAATAARLILRVAVGFLFLAHGWQKFTEWTIAGTTESFAQMGVPAAEIAAPFVAGLELVGGALLILGFLTRPIAAMLTVDMLVALFLVHLGAGVFVSEGGYELVLALGAAAAGIALLGAGKFSVDAALFGRRQGAVAKLA</sequence>
<evidence type="ECO:0000256" key="1">
    <source>
        <dbReference type="ARBA" id="ARBA00004651"/>
    </source>
</evidence>
<dbReference type="PANTHER" id="PTHR33452:SF1">
    <property type="entry name" value="INNER MEMBRANE PROTEIN YPHA-RELATED"/>
    <property type="match status" value="1"/>
</dbReference>
<proteinExistence type="inferred from homology"/>
<evidence type="ECO:0000256" key="5">
    <source>
        <dbReference type="ARBA" id="ARBA00022989"/>
    </source>
</evidence>